<dbReference type="Proteomes" id="UP001445335">
    <property type="component" value="Unassembled WGS sequence"/>
</dbReference>
<keyword evidence="5" id="KW-1185">Reference proteome</keyword>
<dbReference type="PANTHER" id="PTHR12764">
    <property type="entry name" value="WD REPEAT DOMAIN-RELATED"/>
    <property type="match status" value="1"/>
</dbReference>
<dbReference type="PANTHER" id="PTHR12764:SF5">
    <property type="entry name" value="LD29485P"/>
    <property type="match status" value="1"/>
</dbReference>
<accession>A0AAW1QMY1</accession>
<gene>
    <name evidence="4" type="ORF">WJX81_001701</name>
</gene>
<dbReference type="InterPro" id="IPR056158">
    <property type="entry name" value="Beta-prop_IFT121_2nd"/>
</dbReference>
<evidence type="ECO:0000256" key="2">
    <source>
        <dbReference type="ARBA" id="ARBA00022737"/>
    </source>
</evidence>
<dbReference type="Gene3D" id="1.25.40.470">
    <property type="match status" value="2"/>
</dbReference>
<dbReference type="EMBL" id="JALJOU010000082">
    <property type="protein sequence ID" value="KAK9822841.1"/>
    <property type="molecule type" value="Genomic_DNA"/>
</dbReference>
<evidence type="ECO:0000313" key="4">
    <source>
        <dbReference type="EMBL" id="KAK9822841.1"/>
    </source>
</evidence>
<evidence type="ECO:0000259" key="3">
    <source>
        <dbReference type="Pfam" id="PF23390"/>
    </source>
</evidence>
<dbReference type="AlphaFoldDB" id="A0AAW1QMY1"/>
<feature type="domain" description="IFT121 second beta-propeller" evidence="3">
    <location>
        <begin position="1"/>
        <end position="62"/>
    </location>
</feature>
<keyword evidence="1" id="KW-0853">WD repeat</keyword>
<name>A0AAW1QMY1_9CHLO</name>
<dbReference type="GO" id="GO:0097730">
    <property type="term" value="C:non-motile cilium"/>
    <property type="evidence" value="ECO:0007669"/>
    <property type="project" value="TreeGrafter"/>
</dbReference>
<evidence type="ECO:0000313" key="5">
    <source>
        <dbReference type="Proteomes" id="UP001445335"/>
    </source>
</evidence>
<comment type="caution">
    <text evidence="4">The sequence shown here is derived from an EMBL/GenBank/DDBJ whole genome shotgun (WGS) entry which is preliminary data.</text>
</comment>
<keyword evidence="2" id="KW-0677">Repeat</keyword>
<dbReference type="GO" id="GO:0035721">
    <property type="term" value="P:intraciliary retrograde transport"/>
    <property type="evidence" value="ECO:0007669"/>
    <property type="project" value="TreeGrafter"/>
</dbReference>
<evidence type="ECO:0000256" key="1">
    <source>
        <dbReference type="ARBA" id="ARBA00022574"/>
    </source>
</evidence>
<proteinExistence type="predicted"/>
<dbReference type="GO" id="GO:0030991">
    <property type="term" value="C:intraciliary transport particle A"/>
    <property type="evidence" value="ECO:0007669"/>
    <property type="project" value="TreeGrafter"/>
</dbReference>
<organism evidence="4 5">
    <name type="scientific">Elliptochloris bilobata</name>
    <dbReference type="NCBI Taxonomy" id="381761"/>
    <lineage>
        <taxon>Eukaryota</taxon>
        <taxon>Viridiplantae</taxon>
        <taxon>Chlorophyta</taxon>
        <taxon>core chlorophytes</taxon>
        <taxon>Trebouxiophyceae</taxon>
        <taxon>Trebouxiophyceae incertae sedis</taxon>
        <taxon>Elliptochloris clade</taxon>
        <taxon>Elliptochloris</taxon>
    </lineage>
</organism>
<reference evidence="4 5" key="1">
    <citation type="journal article" date="2024" name="Nat. Commun.">
        <title>Phylogenomics reveals the evolutionary origins of lichenization in chlorophyte algae.</title>
        <authorList>
            <person name="Puginier C."/>
            <person name="Libourel C."/>
            <person name="Otte J."/>
            <person name="Skaloud P."/>
            <person name="Haon M."/>
            <person name="Grisel S."/>
            <person name="Petersen M."/>
            <person name="Berrin J.G."/>
            <person name="Delaux P.M."/>
            <person name="Dal Grande F."/>
            <person name="Keller J."/>
        </authorList>
    </citation>
    <scope>NUCLEOTIDE SEQUENCE [LARGE SCALE GENOMIC DNA]</scope>
    <source>
        <strain evidence="4 5">SAG 245.80</strain>
    </source>
</reference>
<dbReference type="GO" id="GO:0061512">
    <property type="term" value="P:protein localization to cilium"/>
    <property type="evidence" value="ECO:0007669"/>
    <property type="project" value="TreeGrafter"/>
</dbReference>
<protein>
    <recommendedName>
        <fullName evidence="3">IFT121 second beta-propeller domain-containing protein</fullName>
    </recommendedName>
</protein>
<dbReference type="InterPro" id="IPR039857">
    <property type="entry name" value="Ift122/121"/>
</dbReference>
<sequence>MRWAADSPQLLAVNERDALYILRSGRPEEPVPTAARLCAFSNLQIMMVRLDNVLAAPEAPDLAPLLLRHEARSLRDARGTKADAIKARTALGDAAAHASANGHPRLWRAVAEAALAADELEAAERAFVRCSDYNGVQLARQLATVESPILRRAAAAIHCGRLDLAEAAYQRMGRADLALDMRARHGDWLAVERALVAAGGDAAALAAARNHLGNHYADRRQWAQAAALYKASGMHDRLAAALFAGEDWPGLIRLSAALPAGAPLLLRLGAWLQSAGLAHEAATAFVRAGDVRRAVDACVQLSDFGRATAANRPQAAYPAN</sequence>
<dbReference type="Pfam" id="PF23390">
    <property type="entry name" value="Beta-prop_WDR35_2nd"/>
    <property type="match status" value="1"/>
</dbReference>
<dbReference type="GO" id="GO:1905515">
    <property type="term" value="P:non-motile cilium assembly"/>
    <property type="evidence" value="ECO:0007669"/>
    <property type="project" value="TreeGrafter"/>
</dbReference>